<name>A0A678XHY7_MYXSQ</name>
<keyword evidence="1" id="KW-0472">Membrane</keyword>
<feature type="transmembrane region" description="Helical" evidence="1">
    <location>
        <begin position="163"/>
        <end position="181"/>
    </location>
</feature>
<keyword evidence="1" id="KW-1133">Transmembrane helix</keyword>
<dbReference type="AlphaFoldDB" id="A0A678XHY7"/>
<feature type="transmembrane region" description="Helical" evidence="1">
    <location>
        <begin position="245"/>
        <end position="270"/>
    </location>
</feature>
<feature type="transmembrane region" description="Helical" evidence="1">
    <location>
        <begin position="127"/>
        <end position="151"/>
    </location>
</feature>
<feature type="transmembrane region" description="Helical" evidence="1">
    <location>
        <begin position="69"/>
        <end position="88"/>
    </location>
</feature>
<feature type="transmembrane region" description="Helical" evidence="1">
    <location>
        <begin position="188"/>
        <end position="207"/>
    </location>
</feature>
<evidence type="ECO:0008006" key="3">
    <source>
        <dbReference type="Google" id="ProtNLM"/>
    </source>
</evidence>
<sequence length="355" mass="41889">MKFLIIFLIYFLIPSNLSSYRILLLSLLLQLLLIIFIFRYSIIFIFISEVWIITSIFINNYETYKNSKYILIIFLISIPILFILVIFLQTYDELINLILTLILIKTLLMSLICFLENNKVINIEKINYMIFYVFNSKILIFIYSFIIYNMGISNQLNYLNNPIIIFFVLLSLIFLYVLIFICISRNDWIKYILILINISQLLMLTSGQINTRLFFISLLIDIIMPLILIYIILYGKNILTLIGSYIGLTSFLILIAISFTVGLIPFPSFFLEVSNLIIYLNFIKKGFEPIYIFILYLLLLIHFILLLKNIILIEGGLINIHLIYRSDDYTLIHIGLIIIIYIILSEFYLFNDLFI</sequence>
<feature type="transmembrane region" description="Helical" evidence="1">
    <location>
        <begin position="331"/>
        <end position="350"/>
    </location>
</feature>
<feature type="transmembrane region" description="Helical" evidence="1">
    <location>
        <begin position="29"/>
        <end position="57"/>
    </location>
</feature>
<feature type="transmembrane region" description="Helical" evidence="1">
    <location>
        <begin position="213"/>
        <end position="233"/>
    </location>
</feature>
<keyword evidence="2" id="KW-0496">Mitochondrion</keyword>
<feature type="transmembrane region" description="Helical" evidence="1">
    <location>
        <begin position="290"/>
        <end position="311"/>
    </location>
</feature>
<dbReference type="EMBL" id="MK087050">
    <property type="protein sequence ID" value="AZA06376.1"/>
    <property type="molecule type" value="Genomic_DNA"/>
</dbReference>
<geneLocation type="mitochondrion" evidence="2"/>
<keyword evidence="1" id="KW-0812">Transmembrane</keyword>
<reference evidence="2" key="1">
    <citation type="submission" date="2018-10" db="EMBL/GenBank/DDBJ databases">
        <title>Myxobolus squamalis genome and transcriptome.</title>
        <authorList>
            <person name="Yahalomi D."/>
            <person name="Atkinson S.D."/>
            <person name="Neuhof M."/>
            <person name="Chang E.S."/>
            <person name="Philippe H."/>
            <person name="Cartwright P."/>
            <person name="Bartholomew J.L."/>
            <person name="Huchon D."/>
        </authorList>
    </citation>
    <scope>NUCLEOTIDE SEQUENCE</scope>
</reference>
<evidence type="ECO:0000313" key="2">
    <source>
        <dbReference type="EMBL" id="AZA06376.1"/>
    </source>
</evidence>
<proteinExistence type="predicted"/>
<feature type="transmembrane region" description="Helical" evidence="1">
    <location>
        <begin position="94"/>
        <end position="115"/>
    </location>
</feature>
<organism evidence="2">
    <name type="scientific">Myxobolus squamalis</name>
    <name type="common">Myxosporean</name>
    <dbReference type="NCBI Taxonomy" id="59785"/>
    <lineage>
        <taxon>Eukaryota</taxon>
        <taxon>Metazoa</taxon>
        <taxon>Cnidaria</taxon>
        <taxon>Myxozoa</taxon>
        <taxon>Myxosporea</taxon>
        <taxon>Bivalvulida</taxon>
        <taxon>Platysporina</taxon>
        <taxon>Myxobolidae</taxon>
        <taxon>Myxobolus</taxon>
    </lineage>
</organism>
<accession>A0A678XHY7</accession>
<protein>
    <recommendedName>
        <fullName evidence="3">NADH dehydrogenase subunit 2</fullName>
    </recommendedName>
</protein>
<dbReference type="Proteomes" id="UP001296480">
    <property type="component" value="Mitochondrion MT"/>
</dbReference>
<evidence type="ECO:0000256" key="1">
    <source>
        <dbReference type="SAM" id="Phobius"/>
    </source>
</evidence>